<feature type="region of interest" description="Disordered" evidence="1">
    <location>
        <begin position="329"/>
        <end position="357"/>
    </location>
</feature>
<proteinExistence type="predicted"/>
<evidence type="ECO:0000256" key="1">
    <source>
        <dbReference type="SAM" id="MobiDB-lite"/>
    </source>
</evidence>
<dbReference type="EMBL" id="MU853845">
    <property type="protein sequence ID" value="KAK3937776.1"/>
    <property type="molecule type" value="Genomic_DNA"/>
</dbReference>
<sequence length="357" mass="39513">MEFGMGFRGPTQVKLDELHIGKTYTFFGTVNGIQIPAEHLTKVLWAIEGDADAYSTVAYDLHRGTATLANLSSHPLTACWMPTVPPTPGTRLKVTLIGTYTGGAKPVAFQATKEWALVFPATTTWPKVDLYGDSVRVYLAPGGNQYTLTLQKKNTTTEADQGISMTTVFTSIAASGRIYGINLVRELVYTVKNKVVTKVASTNDAFYFDGGEFPYTEVYKIAKEKEKDVVEFNDTPDYTMGTLEEEADLVSYFFQARTYFFYDDEDEKKPPAERTHPVLLAYPLEWGYKAELKYNGNGFNISQPAVQPVSTIKSMHLPQWDNFIEHKITSSKAPSSKASSSKDVSSPRPPGLGKVGM</sequence>
<keyword evidence="3" id="KW-1185">Reference proteome</keyword>
<protein>
    <submittedName>
        <fullName evidence="2">Uncharacterized protein</fullName>
    </submittedName>
</protein>
<comment type="caution">
    <text evidence="2">The sequence shown here is derived from an EMBL/GenBank/DDBJ whole genome shotgun (WGS) entry which is preliminary data.</text>
</comment>
<feature type="compositionally biased region" description="Low complexity" evidence="1">
    <location>
        <begin position="330"/>
        <end position="346"/>
    </location>
</feature>
<evidence type="ECO:0000313" key="2">
    <source>
        <dbReference type="EMBL" id="KAK3937776.1"/>
    </source>
</evidence>
<dbReference type="AlphaFoldDB" id="A0AAN6S2U6"/>
<name>A0AAN6S2U6_9PEZI</name>
<organism evidence="2 3">
    <name type="scientific">Diplogelasinospora grovesii</name>
    <dbReference type="NCBI Taxonomy" id="303347"/>
    <lineage>
        <taxon>Eukaryota</taxon>
        <taxon>Fungi</taxon>
        <taxon>Dikarya</taxon>
        <taxon>Ascomycota</taxon>
        <taxon>Pezizomycotina</taxon>
        <taxon>Sordariomycetes</taxon>
        <taxon>Sordariomycetidae</taxon>
        <taxon>Sordariales</taxon>
        <taxon>Diplogelasinosporaceae</taxon>
        <taxon>Diplogelasinospora</taxon>
    </lineage>
</organism>
<evidence type="ECO:0000313" key="3">
    <source>
        <dbReference type="Proteomes" id="UP001303473"/>
    </source>
</evidence>
<dbReference type="Proteomes" id="UP001303473">
    <property type="component" value="Unassembled WGS sequence"/>
</dbReference>
<reference evidence="3" key="1">
    <citation type="journal article" date="2023" name="Mol. Phylogenet. Evol.">
        <title>Genome-scale phylogeny and comparative genomics of the fungal order Sordariales.</title>
        <authorList>
            <person name="Hensen N."/>
            <person name="Bonometti L."/>
            <person name="Westerberg I."/>
            <person name="Brannstrom I.O."/>
            <person name="Guillou S."/>
            <person name="Cros-Aarteil S."/>
            <person name="Calhoun S."/>
            <person name="Haridas S."/>
            <person name="Kuo A."/>
            <person name="Mondo S."/>
            <person name="Pangilinan J."/>
            <person name="Riley R."/>
            <person name="LaButti K."/>
            <person name="Andreopoulos B."/>
            <person name="Lipzen A."/>
            <person name="Chen C."/>
            <person name="Yan M."/>
            <person name="Daum C."/>
            <person name="Ng V."/>
            <person name="Clum A."/>
            <person name="Steindorff A."/>
            <person name="Ohm R.A."/>
            <person name="Martin F."/>
            <person name="Silar P."/>
            <person name="Natvig D.O."/>
            <person name="Lalanne C."/>
            <person name="Gautier V."/>
            <person name="Ament-Velasquez S.L."/>
            <person name="Kruys A."/>
            <person name="Hutchinson M.I."/>
            <person name="Powell A.J."/>
            <person name="Barry K."/>
            <person name="Miller A.N."/>
            <person name="Grigoriev I.V."/>
            <person name="Debuchy R."/>
            <person name="Gladieux P."/>
            <person name="Hiltunen Thoren M."/>
            <person name="Johannesson H."/>
        </authorList>
    </citation>
    <scope>NUCLEOTIDE SEQUENCE [LARGE SCALE GENOMIC DNA]</scope>
    <source>
        <strain evidence="3">CBS 340.73</strain>
    </source>
</reference>
<accession>A0AAN6S2U6</accession>
<gene>
    <name evidence="2" type="ORF">QBC46DRAFT_177099</name>
</gene>